<keyword evidence="12" id="KW-0808">Transferase</keyword>
<evidence type="ECO:0000256" key="6">
    <source>
        <dbReference type="ARBA" id="ARBA00022692"/>
    </source>
</evidence>
<proteinExistence type="predicted"/>
<dbReference type="SMART" id="SM00387">
    <property type="entry name" value="HATPase_c"/>
    <property type="match status" value="1"/>
</dbReference>
<evidence type="ECO:0000256" key="2">
    <source>
        <dbReference type="ARBA" id="ARBA00004651"/>
    </source>
</evidence>
<dbReference type="CDD" id="cd17546">
    <property type="entry name" value="REC_hyHK_CKI1_RcsC-like"/>
    <property type="match status" value="1"/>
</dbReference>
<keyword evidence="7 9" id="KW-1133">Transmembrane helix</keyword>
<keyword evidence="12" id="KW-0418">Kinase</keyword>
<organism evidence="12 13">
    <name type="scientific">Fibrobacter succinogenes</name>
    <name type="common">Bacteroides succinogenes</name>
    <dbReference type="NCBI Taxonomy" id="833"/>
    <lineage>
        <taxon>Bacteria</taxon>
        <taxon>Pseudomonadati</taxon>
        <taxon>Fibrobacterota</taxon>
        <taxon>Fibrobacteria</taxon>
        <taxon>Fibrobacterales</taxon>
        <taxon>Fibrobacteraceae</taxon>
        <taxon>Fibrobacter</taxon>
    </lineage>
</organism>
<dbReference type="CDD" id="cd00082">
    <property type="entry name" value="HisKA"/>
    <property type="match status" value="1"/>
</dbReference>
<dbReference type="SMART" id="SM00388">
    <property type="entry name" value="HisKA"/>
    <property type="match status" value="1"/>
</dbReference>
<dbReference type="Pfam" id="PF02518">
    <property type="entry name" value="HATPase_c"/>
    <property type="match status" value="1"/>
</dbReference>
<evidence type="ECO:0000259" key="11">
    <source>
        <dbReference type="PROSITE" id="PS50110"/>
    </source>
</evidence>
<dbReference type="PROSITE" id="PS50110">
    <property type="entry name" value="RESPONSE_REGULATORY"/>
    <property type="match status" value="1"/>
</dbReference>
<feature type="transmembrane region" description="Helical" evidence="9">
    <location>
        <begin position="21"/>
        <end position="38"/>
    </location>
</feature>
<evidence type="ECO:0000259" key="10">
    <source>
        <dbReference type="PROSITE" id="PS50109"/>
    </source>
</evidence>
<dbReference type="Gene3D" id="3.40.50.2300">
    <property type="match status" value="1"/>
</dbReference>
<keyword evidence="4" id="KW-1003">Cell membrane</keyword>
<dbReference type="SUPFAM" id="SSF55874">
    <property type="entry name" value="ATPase domain of HSP90 chaperone/DNA topoisomerase II/histidine kinase"/>
    <property type="match status" value="1"/>
</dbReference>
<dbReference type="InterPro" id="IPR003594">
    <property type="entry name" value="HATPase_dom"/>
</dbReference>
<dbReference type="EMBL" id="UHJL01000001">
    <property type="protein sequence ID" value="SUQ19324.1"/>
    <property type="molecule type" value="Genomic_DNA"/>
</dbReference>
<dbReference type="InterPro" id="IPR011006">
    <property type="entry name" value="CheY-like_superfamily"/>
</dbReference>
<dbReference type="Proteomes" id="UP000255423">
    <property type="component" value="Unassembled WGS sequence"/>
</dbReference>
<dbReference type="SUPFAM" id="SSF52172">
    <property type="entry name" value="CheY-like"/>
    <property type="match status" value="1"/>
</dbReference>
<dbReference type="PANTHER" id="PTHR45339:SF5">
    <property type="entry name" value="HISTIDINE KINASE"/>
    <property type="match status" value="1"/>
</dbReference>
<evidence type="ECO:0000256" key="9">
    <source>
        <dbReference type="SAM" id="Phobius"/>
    </source>
</evidence>
<evidence type="ECO:0000256" key="3">
    <source>
        <dbReference type="ARBA" id="ARBA00012438"/>
    </source>
</evidence>
<evidence type="ECO:0000256" key="4">
    <source>
        <dbReference type="ARBA" id="ARBA00022475"/>
    </source>
</evidence>
<comment type="catalytic activity">
    <reaction evidence="1">
        <text>ATP + protein L-histidine = ADP + protein N-phospho-L-histidine.</text>
        <dbReference type="EC" id="2.7.13.3"/>
    </reaction>
</comment>
<dbReference type="InterPro" id="IPR003661">
    <property type="entry name" value="HisK_dim/P_dom"/>
</dbReference>
<evidence type="ECO:0000256" key="7">
    <source>
        <dbReference type="ARBA" id="ARBA00022989"/>
    </source>
</evidence>
<dbReference type="PRINTS" id="PR00344">
    <property type="entry name" value="BCTRLSENSOR"/>
</dbReference>
<sequence>MQSIQKVNKKSNRLKYSIIRFAPLILVVYLVIEAFTAFQEEDKRAVTARNRDYIKDITLAMANKLDDIFTNSLKSIEALTKISSDNIKNDEIDVVYLAELEKMGQFDHLRFTNTQGITQNSSGEKIYSGDKWYFTEGMKGTSGIFVLMPTNSSMAFIVFYAPVFQNGKIVGILSSSYDENTIKRFLDYKVYGAHASAGIVNTDGVSLIALESMKIQLTSIQGLPRYNFKSFLYTSQFDEVNRNRIIRAYTMRMPSDYEFQGETDDIQGYIAPLHTIPLSVYSNFPTEAANSLYSMGLKAGRMLQFLLVIIFAGYIIYLLIVQLIIRRHEARLNRLANYIAKAENAIARAMIFVDAEKGTFEDLSSMPMPFPKKGILDNLVEGFIQFNDDMQNGDDFRMFFNVTIKERKVLNYIPSVVFCSTKPDGKKEYIAMVYIPVDVKKNVVYKGIILFRNITTEKSKELEANRKLSQALATAREASNAKTTFLFNMSHDIRTPMNAVTGFTAMAKKHIDEPEMVKEYLEKIDIAGKQLLSLVNQVLEMSRIESGKIVLKEQKSDIGNVITALMTTYGTHAESKGITFTATIANVEHRFVSVDSDRINQIMANIIGNAIKYTLEGGSIDCVVNEHVCDRKGYGLYTMVVEDTGIGMAPEFLEHIYDEFARESSTTVSHIQGTGLGMTIVKKLTDLMGGTVKIESEKGKGTKITVSIPMKWCEDIVPDAIDQKNVETHSLKGMKVLLVEDNEMNREIAEELLTEQGIIVDMAEDGDIAVDKLNKATPGDYDLILMDVQMPRMNGYEATKAIRKLDNPQKASIPIIAMTANAFEEDKKNAFDAGMNGHLAKPIDAQKLIQTLTDFRLN</sequence>
<dbReference type="InterPro" id="IPR029151">
    <property type="entry name" value="Sensor-like_sf"/>
</dbReference>
<dbReference type="SUPFAM" id="SSF47384">
    <property type="entry name" value="Homodimeric domain of signal transducing histidine kinase"/>
    <property type="match status" value="1"/>
</dbReference>
<keyword evidence="9" id="KW-0472">Membrane</keyword>
<dbReference type="AlphaFoldDB" id="A0A380RV86"/>
<dbReference type="SMART" id="SM00448">
    <property type="entry name" value="REC"/>
    <property type="match status" value="1"/>
</dbReference>
<reference evidence="12 13" key="1">
    <citation type="submission" date="2017-08" db="EMBL/GenBank/DDBJ databases">
        <authorList>
            <person name="de Groot N.N."/>
        </authorList>
    </citation>
    <scope>NUCLEOTIDE SEQUENCE [LARGE SCALE GENOMIC DNA]</scope>
    <source>
        <strain evidence="12 13">HM2</strain>
    </source>
</reference>
<evidence type="ECO:0000313" key="13">
    <source>
        <dbReference type="Proteomes" id="UP000255423"/>
    </source>
</evidence>
<dbReference type="InterPro" id="IPR005467">
    <property type="entry name" value="His_kinase_dom"/>
</dbReference>
<feature type="modified residue" description="4-aspartylphosphate" evidence="8">
    <location>
        <position position="787"/>
    </location>
</feature>
<dbReference type="EC" id="2.7.13.3" evidence="3"/>
<dbReference type="Pfam" id="PF00072">
    <property type="entry name" value="Response_reg"/>
    <property type="match status" value="1"/>
</dbReference>
<dbReference type="InterPro" id="IPR001789">
    <property type="entry name" value="Sig_transdc_resp-reg_receiver"/>
</dbReference>
<dbReference type="PROSITE" id="PS50109">
    <property type="entry name" value="HIS_KIN"/>
    <property type="match status" value="1"/>
</dbReference>
<dbReference type="Pfam" id="PF00512">
    <property type="entry name" value="HisKA"/>
    <property type="match status" value="1"/>
</dbReference>
<keyword evidence="5 8" id="KW-0597">Phosphoprotein</keyword>
<dbReference type="Gene3D" id="3.30.565.10">
    <property type="entry name" value="Histidine kinase-like ATPase, C-terminal domain"/>
    <property type="match status" value="1"/>
</dbReference>
<feature type="domain" description="Response regulatory" evidence="11">
    <location>
        <begin position="735"/>
        <end position="856"/>
    </location>
</feature>
<dbReference type="Gene3D" id="1.10.287.130">
    <property type="match status" value="1"/>
</dbReference>
<dbReference type="SUPFAM" id="SSF103190">
    <property type="entry name" value="Sensory domain-like"/>
    <property type="match status" value="1"/>
</dbReference>
<feature type="domain" description="Histidine kinase" evidence="10">
    <location>
        <begin position="488"/>
        <end position="712"/>
    </location>
</feature>
<comment type="subcellular location">
    <subcellularLocation>
        <location evidence="2">Cell membrane</location>
        <topology evidence="2">Multi-pass membrane protein</topology>
    </subcellularLocation>
</comment>
<evidence type="ECO:0000313" key="12">
    <source>
        <dbReference type="EMBL" id="SUQ19324.1"/>
    </source>
</evidence>
<gene>
    <name evidence="12" type="ORF">SAMN05661053_0555</name>
</gene>
<dbReference type="InterPro" id="IPR004358">
    <property type="entry name" value="Sig_transdc_His_kin-like_C"/>
</dbReference>
<name>A0A380RV86_FIBSU</name>
<evidence type="ECO:0000256" key="5">
    <source>
        <dbReference type="ARBA" id="ARBA00022553"/>
    </source>
</evidence>
<evidence type="ECO:0000256" key="8">
    <source>
        <dbReference type="PROSITE-ProRule" id="PRU00169"/>
    </source>
</evidence>
<protein>
    <recommendedName>
        <fullName evidence="3">histidine kinase</fullName>
        <ecNumber evidence="3">2.7.13.3</ecNumber>
    </recommendedName>
</protein>
<evidence type="ECO:0000256" key="1">
    <source>
        <dbReference type="ARBA" id="ARBA00000085"/>
    </source>
</evidence>
<feature type="transmembrane region" description="Helical" evidence="9">
    <location>
        <begin position="302"/>
        <end position="325"/>
    </location>
</feature>
<accession>A0A380RV86</accession>
<keyword evidence="6 9" id="KW-0812">Transmembrane</keyword>
<dbReference type="GO" id="GO:0005886">
    <property type="term" value="C:plasma membrane"/>
    <property type="evidence" value="ECO:0007669"/>
    <property type="project" value="UniProtKB-SubCell"/>
</dbReference>
<dbReference type="GO" id="GO:0000155">
    <property type="term" value="F:phosphorelay sensor kinase activity"/>
    <property type="evidence" value="ECO:0007669"/>
    <property type="project" value="InterPro"/>
</dbReference>
<dbReference type="PANTHER" id="PTHR45339">
    <property type="entry name" value="HYBRID SIGNAL TRANSDUCTION HISTIDINE KINASE J"/>
    <property type="match status" value="1"/>
</dbReference>
<dbReference type="InterPro" id="IPR036097">
    <property type="entry name" value="HisK_dim/P_sf"/>
</dbReference>
<dbReference type="InterPro" id="IPR036890">
    <property type="entry name" value="HATPase_C_sf"/>
</dbReference>